<reference evidence="7" key="1">
    <citation type="submission" date="2012-03" db="EMBL/GenBank/DDBJ databases">
        <title>Complete sequence of plasmid 1 of Deinococcus peraridilitoris DSM 19664.</title>
        <authorList>
            <person name="Lucas S."/>
            <person name="Copeland A."/>
            <person name="Lapidus A."/>
            <person name="Glavina del Rio T."/>
            <person name="Dalin E."/>
            <person name="Tice H."/>
            <person name="Bruce D."/>
            <person name="Goodwin L."/>
            <person name="Pitluck S."/>
            <person name="Peters L."/>
            <person name="Mikhailova N."/>
            <person name="Lu M."/>
            <person name="Kyrpides N."/>
            <person name="Mavromatis K."/>
            <person name="Ivanova N."/>
            <person name="Brettin T."/>
            <person name="Detter J.C."/>
            <person name="Han C."/>
            <person name="Larimer F."/>
            <person name="Land M."/>
            <person name="Hauser L."/>
            <person name="Markowitz V."/>
            <person name="Cheng J.-F."/>
            <person name="Hugenholtz P."/>
            <person name="Woyke T."/>
            <person name="Wu D."/>
            <person name="Pukall R."/>
            <person name="Steenblock K."/>
            <person name="Brambilla E."/>
            <person name="Klenk H.-P."/>
            <person name="Eisen J.A."/>
        </authorList>
    </citation>
    <scope>NUCLEOTIDE SEQUENCE [LARGE SCALE GENOMIC DNA]</scope>
    <source>
        <strain evidence="7">DSM 19664 / LMG 22246 / CIP 109416 / KR-200</strain>
        <plasmid evidence="7">Plasmid pDEIPE01</plasmid>
    </source>
</reference>
<dbReference type="SUPFAM" id="SSF56349">
    <property type="entry name" value="DNA breaking-rejoining enzymes"/>
    <property type="match status" value="1"/>
</dbReference>
<dbReference type="PATRIC" id="fig|937777.3.peg.3954"/>
<dbReference type="InterPro" id="IPR013762">
    <property type="entry name" value="Integrase-like_cat_sf"/>
</dbReference>
<feature type="domain" description="Core-binding (CB)" evidence="5">
    <location>
        <begin position="39"/>
        <end position="127"/>
    </location>
</feature>
<feature type="domain" description="Tyr recombinase" evidence="4">
    <location>
        <begin position="151"/>
        <end position="318"/>
    </location>
</feature>
<dbReference type="InterPro" id="IPR011010">
    <property type="entry name" value="DNA_brk_join_enz"/>
</dbReference>
<geneLocation type="plasmid" evidence="6 7">
    <name>pDEIPE01</name>
</geneLocation>
<dbReference type="Proteomes" id="UP000010467">
    <property type="component" value="Plasmid pDEIPE01"/>
</dbReference>
<dbReference type="PANTHER" id="PTHR30349">
    <property type="entry name" value="PHAGE INTEGRASE-RELATED"/>
    <property type="match status" value="1"/>
</dbReference>
<dbReference type="AlphaFoldDB" id="L0A836"/>
<gene>
    <name evidence="6" type="ordered locus">Deipe_3938</name>
</gene>
<dbReference type="HOGENOM" id="CLU_027562_5_0_0"/>
<evidence type="ECO:0000256" key="1">
    <source>
        <dbReference type="ARBA" id="ARBA00023125"/>
    </source>
</evidence>
<dbReference type="EMBL" id="CP003383">
    <property type="protein sequence ID" value="AFZ69347.1"/>
    <property type="molecule type" value="Genomic_DNA"/>
</dbReference>
<dbReference type="KEGG" id="dpd:Deipe_3938"/>
<dbReference type="GO" id="GO:0006310">
    <property type="term" value="P:DNA recombination"/>
    <property type="evidence" value="ECO:0007669"/>
    <property type="project" value="UniProtKB-KW"/>
</dbReference>
<accession>L0A836</accession>
<dbReference type="PROSITE" id="PS51900">
    <property type="entry name" value="CB"/>
    <property type="match status" value="1"/>
</dbReference>
<evidence type="ECO:0000259" key="4">
    <source>
        <dbReference type="PROSITE" id="PS51898"/>
    </source>
</evidence>
<dbReference type="RefSeq" id="WP_015231249.1">
    <property type="nucleotide sequence ID" value="NC_019789.1"/>
</dbReference>
<dbReference type="GO" id="GO:0003677">
    <property type="term" value="F:DNA binding"/>
    <property type="evidence" value="ECO:0007669"/>
    <property type="project" value="UniProtKB-UniRule"/>
</dbReference>
<keyword evidence="1 3" id="KW-0238">DNA-binding</keyword>
<evidence type="ECO:0000256" key="3">
    <source>
        <dbReference type="PROSITE-ProRule" id="PRU01248"/>
    </source>
</evidence>
<keyword evidence="7" id="KW-1185">Reference proteome</keyword>
<dbReference type="InterPro" id="IPR050090">
    <property type="entry name" value="Tyrosine_recombinase_XerCD"/>
</dbReference>
<organism evidence="6 7">
    <name type="scientific">Deinococcus peraridilitoris (strain DSM 19664 / LMG 22246 / CIP 109416 / KR-200)</name>
    <dbReference type="NCBI Taxonomy" id="937777"/>
    <lineage>
        <taxon>Bacteria</taxon>
        <taxon>Thermotogati</taxon>
        <taxon>Deinococcota</taxon>
        <taxon>Deinococci</taxon>
        <taxon>Deinococcales</taxon>
        <taxon>Deinococcaceae</taxon>
        <taxon>Deinococcus</taxon>
    </lineage>
</organism>
<dbReference type="InterPro" id="IPR002104">
    <property type="entry name" value="Integrase_catalytic"/>
</dbReference>
<evidence type="ECO:0000313" key="6">
    <source>
        <dbReference type="EMBL" id="AFZ69347.1"/>
    </source>
</evidence>
<dbReference type="InterPro" id="IPR044068">
    <property type="entry name" value="CB"/>
</dbReference>
<dbReference type="PANTHER" id="PTHR30349:SF81">
    <property type="entry name" value="TYROSINE RECOMBINASE XERC"/>
    <property type="match status" value="1"/>
</dbReference>
<dbReference type="Gene3D" id="1.10.443.10">
    <property type="entry name" value="Intergrase catalytic core"/>
    <property type="match status" value="2"/>
</dbReference>
<dbReference type="CDD" id="cd00397">
    <property type="entry name" value="DNA_BRE_C"/>
    <property type="match status" value="1"/>
</dbReference>
<keyword evidence="6" id="KW-0614">Plasmid</keyword>
<evidence type="ECO:0000256" key="2">
    <source>
        <dbReference type="ARBA" id="ARBA00023172"/>
    </source>
</evidence>
<dbReference type="Pfam" id="PF00589">
    <property type="entry name" value="Phage_integrase"/>
    <property type="match status" value="1"/>
</dbReference>
<dbReference type="GO" id="GO:0015074">
    <property type="term" value="P:DNA integration"/>
    <property type="evidence" value="ECO:0007669"/>
    <property type="project" value="InterPro"/>
</dbReference>
<keyword evidence="2" id="KW-0233">DNA recombination</keyword>
<protein>
    <submittedName>
        <fullName evidence="6">Site-specific recombinase XerC</fullName>
    </submittedName>
</protein>
<dbReference type="PROSITE" id="PS51898">
    <property type="entry name" value="TYR_RECOMBINASE"/>
    <property type="match status" value="1"/>
</dbReference>
<proteinExistence type="predicted"/>
<sequence length="320" mass="36275">MTLVPYAATPLARAMPLTALPEDELRRRAVTWARDREFDGLWQLTEAYLTVYGPNGGQVSAHTLRDYKRGVRVLLDEGQFDLLRPGRDAGALYLRSLENETASRRALRPSTVQNRLAAAKWLYRALRWAGATTADPFEHPRPVKDTVDPSDKRDAYTQDELERLLQIAGPRDRVIILLCAYAGLRNSEVRALRWDDIDFARQQLTVQRGKGRKPRSVTLALTLTRALRALPRRPDGLVIGLSSYGLRKRVRKLAVIAEIPEKALRGRGVHALRHYAGVRLIEETNDLDLVAQFLGHANIQTTRTYTKRADKRQKKSVGVW</sequence>
<evidence type="ECO:0000259" key="5">
    <source>
        <dbReference type="PROSITE" id="PS51900"/>
    </source>
</evidence>
<name>L0A836_DEIPD</name>
<evidence type="ECO:0000313" key="7">
    <source>
        <dbReference type="Proteomes" id="UP000010467"/>
    </source>
</evidence>